<organism evidence="2 3">
    <name type="scientific">Streptomyces neyagawaensis</name>
    <dbReference type="NCBI Taxonomy" id="42238"/>
    <lineage>
        <taxon>Bacteria</taxon>
        <taxon>Bacillati</taxon>
        <taxon>Actinomycetota</taxon>
        <taxon>Actinomycetes</taxon>
        <taxon>Kitasatosporales</taxon>
        <taxon>Streptomycetaceae</taxon>
        <taxon>Streptomyces</taxon>
    </lineage>
</organism>
<dbReference type="InterPro" id="IPR011050">
    <property type="entry name" value="Pectin_lyase_fold/virulence"/>
</dbReference>
<gene>
    <name evidence="2" type="ORF">ABZ931_21290</name>
</gene>
<proteinExistence type="predicted"/>
<dbReference type="InterPro" id="IPR039448">
    <property type="entry name" value="Beta_helix"/>
</dbReference>
<dbReference type="SUPFAM" id="SSF51126">
    <property type="entry name" value="Pectin lyase-like"/>
    <property type="match status" value="1"/>
</dbReference>
<dbReference type="RefSeq" id="WP_359697545.1">
    <property type="nucleotide sequence ID" value="NZ_JBEYXT010000097.1"/>
</dbReference>
<comment type="caution">
    <text evidence="2">The sequence shown here is derived from an EMBL/GenBank/DDBJ whole genome shotgun (WGS) entry which is preliminary data.</text>
</comment>
<dbReference type="EMBL" id="JBEYXT010000097">
    <property type="protein sequence ID" value="MEU6803525.1"/>
    <property type="molecule type" value="Genomic_DNA"/>
</dbReference>
<protein>
    <submittedName>
        <fullName evidence="2">Right-handed parallel beta-helix repeat-containing protein</fullName>
    </submittedName>
</protein>
<dbReference type="PANTHER" id="PTHR36453">
    <property type="entry name" value="SECRETED PROTEIN-RELATED"/>
    <property type="match status" value="1"/>
</dbReference>
<evidence type="ECO:0000313" key="3">
    <source>
        <dbReference type="Proteomes" id="UP001551189"/>
    </source>
</evidence>
<dbReference type="PANTHER" id="PTHR36453:SF1">
    <property type="entry name" value="RIGHT HANDED BETA HELIX DOMAIN-CONTAINING PROTEIN"/>
    <property type="match status" value="1"/>
</dbReference>
<evidence type="ECO:0000313" key="2">
    <source>
        <dbReference type="EMBL" id="MEU6803525.1"/>
    </source>
</evidence>
<keyword evidence="3" id="KW-1185">Reference proteome</keyword>
<name>A0ABV3B286_9ACTN</name>
<sequence length="665" mass="72567">MTDVRAHTERGRRRRTRLGVTVWAVLAAVCVPWTAAPTAAATGGDRPAAQLYVATWGDDDWPGTIDRPFATPARAQRAVRARTARMASDIVVNLRGGTYRLPAPLRMTGDDSGRGGHRVVYQAYGFGTPGQEKVTLSGGRPVTGWRPDPEREGVWRADVGGLETRQLYVDGRRATRAGLGSGLPGKLRTTATGYTTTSAIPRSWRHPEDLELVYRFDYVEGRCGVADISRGPGKRTTITMERTCWKLARDLYGKESLGEPSFVENAPDFLHRPGSWYLDRSRPGRHRLLYRPVPGQDMRRTPVVAPVLETLLSGTGSPGRPVRDMAFRGLTFADATWLAPNEPAGFVAAWSMYMRPGPGAGGAMETRTVPGNIAFRTAERITFQGNRFVRLGAQGLELSENSSHNTVVGNVFTDISDGGVVLGVLPPDTKGTNRGNRITDNWIHHIAAEYHAASGIWDTGGRETTIAHNQVDHVPYTGILSGPSEDLRGLMRGGRIVGNRVFATNRLLADGGGIYLRGEQGSSYADGLVVSDNAVTDSRYGVWNVGIYTDDSSNWMTVRHNAVHNYRASIGDCSEEWGDRPVRHVRYHGNFWDDAVPDWLPRRPYPGGWPPAPECGDPHDLEFRANTLLPRAHPGPACAATPACATILDRSGPRPGRSPFTTVAP</sequence>
<dbReference type="SMART" id="SM00710">
    <property type="entry name" value="PbH1"/>
    <property type="match status" value="6"/>
</dbReference>
<feature type="domain" description="Right handed beta helix" evidence="1">
    <location>
        <begin position="372"/>
        <end position="471"/>
    </location>
</feature>
<dbReference type="InterPro" id="IPR006626">
    <property type="entry name" value="PbH1"/>
</dbReference>
<accession>A0ABV3B286</accession>
<dbReference type="Proteomes" id="UP001551189">
    <property type="component" value="Unassembled WGS sequence"/>
</dbReference>
<reference evidence="2 3" key="1">
    <citation type="submission" date="2024-06" db="EMBL/GenBank/DDBJ databases">
        <title>The Natural Products Discovery Center: Release of the First 8490 Sequenced Strains for Exploring Actinobacteria Biosynthetic Diversity.</title>
        <authorList>
            <person name="Kalkreuter E."/>
            <person name="Kautsar S.A."/>
            <person name="Yang D."/>
            <person name="Bader C.D."/>
            <person name="Teijaro C.N."/>
            <person name="Fluegel L."/>
            <person name="Davis C.M."/>
            <person name="Simpson J.R."/>
            <person name="Lauterbach L."/>
            <person name="Steele A.D."/>
            <person name="Gui C."/>
            <person name="Meng S."/>
            <person name="Li G."/>
            <person name="Viehrig K."/>
            <person name="Ye F."/>
            <person name="Su P."/>
            <person name="Kiefer A.F."/>
            <person name="Nichols A."/>
            <person name="Cepeda A.J."/>
            <person name="Yan W."/>
            <person name="Fan B."/>
            <person name="Jiang Y."/>
            <person name="Adhikari A."/>
            <person name="Zheng C.-J."/>
            <person name="Schuster L."/>
            <person name="Cowan T.M."/>
            <person name="Smanski M.J."/>
            <person name="Chevrette M.G."/>
            <person name="De Carvalho L.P.S."/>
            <person name="Shen B."/>
        </authorList>
    </citation>
    <scope>NUCLEOTIDE SEQUENCE [LARGE SCALE GENOMIC DNA]</scope>
    <source>
        <strain evidence="2 3">NPDC046851</strain>
    </source>
</reference>
<dbReference type="InterPro" id="IPR012334">
    <property type="entry name" value="Pectin_lyas_fold"/>
</dbReference>
<evidence type="ECO:0000259" key="1">
    <source>
        <dbReference type="Pfam" id="PF13229"/>
    </source>
</evidence>
<dbReference type="Gene3D" id="2.160.20.10">
    <property type="entry name" value="Single-stranded right-handed beta-helix, Pectin lyase-like"/>
    <property type="match status" value="2"/>
</dbReference>
<dbReference type="Pfam" id="PF13229">
    <property type="entry name" value="Beta_helix"/>
    <property type="match status" value="1"/>
</dbReference>